<evidence type="ECO:0000256" key="1">
    <source>
        <dbReference type="ARBA" id="ARBA00022723"/>
    </source>
</evidence>
<name>A0A9E2SBS7_9BACT</name>
<dbReference type="EMBL" id="JAHSPG010000011">
    <property type="protein sequence ID" value="MBV4358214.1"/>
    <property type="molecule type" value="Genomic_DNA"/>
</dbReference>
<dbReference type="PANTHER" id="PTHR42742:SF3">
    <property type="entry name" value="FRUCTOKINASE"/>
    <property type="match status" value="1"/>
</dbReference>
<evidence type="ECO:0000313" key="4">
    <source>
        <dbReference type="Proteomes" id="UP000812270"/>
    </source>
</evidence>
<dbReference type="InterPro" id="IPR051804">
    <property type="entry name" value="Carb_Metab_Reg_Kinase/Isom"/>
</dbReference>
<dbReference type="Proteomes" id="UP000812270">
    <property type="component" value="Unassembled WGS sequence"/>
</dbReference>
<organism evidence="3 4">
    <name type="scientific">Pinibacter aurantiacus</name>
    <dbReference type="NCBI Taxonomy" id="2851599"/>
    <lineage>
        <taxon>Bacteria</taxon>
        <taxon>Pseudomonadati</taxon>
        <taxon>Bacteroidota</taxon>
        <taxon>Chitinophagia</taxon>
        <taxon>Chitinophagales</taxon>
        <taxon>Chitinophagaceae</taxon>
        <taxon>Pinibacter</taxon>
    </lineage>
</organism>
<dbReference type="CDD" id="cd07010">
    <property type="entry name" value="cupin_PMI_type_I_N_bac"/>
    <property type="match status" value="1"/>
</dbReference>
<dbReference type="PANTHER" id="PTHR42742">
    <property type="entry name" value="TRANSCRIPTIONAL REPRESSOR MPRA"/>
    <property type="match status" value="1"/>
</dbReference>
<evidence type="ECO:0000313" key="3">
    <source>
        <dbReference type="EMBL" id="MBV4358214.1"/>
    </source>
</evidence>
<dbReference type="RefSeq" id="WP_217791894.1">
    <property type="nucleotide sequence ID" value="NZ_JAHSPG010000011.1"/>
</dbReference>
<dbReference type="AlphaFoldDB" id="A0A9E2SBS7"/>
<keyword evidence="1" id="KW-0479">Metal-binding</keyword>
<gene>
    <name evidence="3" type="ORF">KTO63_13700</name>
</gene>
<protein>
    <submittedName>
        <fullName evidence="3">Class I mannose-6-phosphate isomerase</fullName>
    </submittedName>
</protein>
<proteinExistence type="predicted"/>
<dbReference type="GO" id="GO:0016853">
    <property type="term" value="F:isomerase activity"/>
    <property type="evidence" value="ECO:0007669"/>
    <property type="project" value="UniProtKB-KW"/>
</dbReference>
<accession>A0A9E2SBS7</accession>
<sequence length="610" mass="70049">MQVSSAKKTEEKEISTKEKVATQFTMPQHVDVTNKLNEYDIFPFHSLGSKKIFSGYNSLAKWMAGHRQIIIDGYSGVMWNEVTACLQQSFAELGCNVKWISVEECMKSTDEIQAMVAPFLGSPGSVWGTRSNINLQQFFETEKLAKVQPDDSFDITIAYGTGAGLLNWNAPVVFLDVPKNEIQYRMRASETGNLGTDVISKASETYKRFYFVDWVVLNAHRKSIFNKVLVVADTQWRNEINWIAKKDLEEALEKLSHSVMRARPWFDPGVWGGQWMKERIKGLDKRKVNYAWSFELIVPENGVVFESDGKLLEVPFDMLMMWHNKEMIGKHASFFGEEFPIRFDFLDTWDGENLSIQCHPSLEYIRKNFGEHITQDETYYMLDCKNGAQVYLGFQDSIEPTEFKTALEYSQENKVEIDIKKYVQSFEAHKHDLFLIPNGTVHSSGVDNLVLEISATPYIFTFKMYDWVRLDLNGEPRPINIDHAFNNLNFDRKGDRVEQELISKQTVIDKGADWQLVHLPTHADHFYDVERVEFDTTVTLDTNDSVQVLMLVEGSAVSVTTEDGSVATFRYAETFVIPAAAKTFSITNNGKERAKVVRAFLKENIDRWKK</sequence>
<evidence type="ECO:0000256" key="2">
    <source>
        <dbReference type="ARBA" id="ARBA00022833"/>
    </source>
</evidence>
<keyword evidence="4" id="KW-1185">Reference proteome</keyword>
<dbReference type="GO" id="GO:0046872">
    <property type="term" value="F:metal ion binding"/>
    <property type="evidence" value="ECO:0007669"/>
    <property type="project" value="UniProtKB-KW"/>
</dbReference>
<reference evidence="3" key="1">
    <citation type="submission" date="2021-06" db="EMBL/GenBank/DDBJ databases">
        <authorList>
            <person name="Huq M.A."/>
        </authorList>
    </citation>
    <scope>NUCLEOTIDE SEQUENCE</scope>
    <source>
        <strain evidence="3">MAH-26</strain>
    </source>
</reference>
<comment type="caution">
    <text evidence="3">The sequence shown here is derived from an EMBL/GenBank/DDBJ whole genome shotgun (WGS) entry which is preliminary data.</text>
</comment>
<keyword evidence="3" id="KW-0413">Isomerase</keyword>
<keyword evidence="2" id="KW-0862">Zinc</keyword>